<keyword evidence="2" id="KW-1185">Reference proteome</keyword>
<organism evidence="1 2">
    <name type="scientific">Caballeronia grimmiae</name>
    <dbReference type="NCBI Taxonomy" id="1071679"/>
    <lineage>
        <taxon>Bacteria</taxon>
        <taxon>Pseudomonadati</taxon>
        <taxon>Pseudomonadota</taxon>
        <taxon>Betaproteobacteria</taxon>
        <taxon>Burkholderiales</taxon>
        <taxon>Burkholderiaceae</taxon>
        <taxon>Caballeronia</taxon>
    </lineage>
</organism>
<dbReference type="Proteomes" id="UP000597138">
    <property type="component" value="Unassembled WGS sequence"/>
</dbReference>
<reference evidence="2" key="1">
    <citation type="journal article" date="2019" name="Int. J. Syst. Evol. Microbiol.">
        <title>The Global Catalogue of Microorganisms (GCM) 10K type strain sequencing project: providing services to taxonomists for standard genome sequencing and annotation.</title>
        <authorList>
            <consortium name="The Broad Institute Genomics Platform"/>
            <consortium name="The Broad Institute Genome Sequencing Center for Infectious Disease"/>
            <person name="Wu L."/>
            <person name="Ma J."/>
        </authorList>
    </citation>
    <scope>NUCLEOTIDE SEQUENCE [LARGE SCALE GENOMIC DNA]</scope>
    <source>
        <strain evidence="2">CGMCC 1.11013</strain>
    </source>
</reference>
<proteinExistence type="predicted"/>
<evidence type="ECO:0008006" key="3">
    <source>
        <dbReference type="Google" id="ProtNLM"/>
    </source>
</evidence>
<gene>
    <name evidence="1" type="ORF">GCM10010985_25170</name>
</gene>
<accession>A0ABQ1RKF5</accession>
<name>A0ABQ1RKF5_9BURK</name>
<sequence length="138" mass="15286">MFVWNTTDVDLRAAVAVLAVLLSKCEPSAWLCGMAPKQARLKLRTGIGRCLASCFDLALLRGLLVAWLSCVWPCDAGAATTERCFDDSDDGYCVGLGGWLVLYLANENSNDSIRRETWERELGVRMKTARRRLNGPKC</sequence>
<evidence type="ECO:0000313" key="2">
    <source>
        <dbReference type="Proteomes" id="UP000597138"/>
    </source>
</evidence>
<protein>
    <recommendedName>
        <fullName evidence="3">Secreted protein</fullName>
    </recommendedName>
</protein>
<evidence type="ECO:0000313" key="1">
    <source>
        <dbReference type="EMBL" id="GGD69648.1"/>
    </source>
</evidence>
<dbReference type="EMBL" id="BMEG01000003">
    <property type="protein sequence ID" value="GGD69648.1"/>
    <property type="molecule type" value="Genomic_DNA"/>
</dbReference>
<comment type="caution">
    <text evidence="1">The sequence shown here is derived from an EMBL/GenBank/DDBJ whole genome shotgun (WGS) entry which is preliminary data.</text>
</comment>